<protein>
    <submittedName>
        <fullName evidence="5">Transcriptional regulator, ArsR family</fullName>
    </submittedName>
</protein>
<dbReference type="STRING" id="1245526.SAMN05216580_1145"/>
<dbReference type="SMART" id="SM00418">
    <property type="entry name" value="HTH_ARSR"/>
    <property type="match status" value="1"/>
</dbReference>
<dbReference type="SUPFAM" id="SSF46785">
    <property type="entry name" value="Winged helix' DNA-binding domain"/>
    <property type="match status" value="1"/>
</dbReference>
<evidence type="ECO:0000313" key="5">
    <source>
        <dbReference type="EMBL" id="SDU05216.1"/>
    </source>
</evidence>
<evidence type="ECO:0000256" key="1">
    <source>
        <dbReference type="ARBA" id="ARBA00023015"/>
    </source>
</evidence>
<dbReference type="RefSeq" id="WP_090212801.1">
    <property type="nucleotide sequence ID" value="NZ_LT629780.1"/>
</dbReference>
<gene>
    <name evidence="5" type="ORF">SAMN05216580_1145</name>
</gene>
<keyword evidence="6" id="KW-1185">Reference proteome</keyword>
<evidence type="ECO:0000256" key="2">
    <source>
        <dbReference type="ARBA" id="ARBA00023125"/>
    </source>
</evidence>
<evidence type="ECO:0000313" key="6">
    <source>
        <dbReference type="Proteomes" id="UP000243063"/>
    </source>
</evidence>
<dbReference type="InterPro" id="IPR051011">
    <property type="entry name" value="Metal_resp_trans_reg"/>
</dbReference>
<dbReference type="Proteomes" id="UP000243063">
    <property type="component" value="Chromosome I"/>
</dbReference>
<feature type="domain" description="HTH arsR-type" evidence="4">
    <location>
        <begin position="11"/>
        <end position="104"/>
    </location>
</feature>
<dbReference type="NCBIfam" id="NF033788">
    <property type="entry name" value="HTH_metalloreg"/>
    <property type="match status" value="1"/>
</dbReference>
<sequence length="106" mass="11668">MAAHPVDLSPLQQAAGRAARLLKTLGNPERLLLFCQLAEGERSVGELQATLGILQPTLSQQLGVLRREALVATRRAGKQVYYRITDPAALALIHTLYRQFCTEECP</sequence>
<dbReference type="GO" id="GO:0003700">
    <property type="term" value="F:DNA-binding transcription factor activity"/>
    <property type="evidence" value="ECO:0007669"/>
    <property type="project" value="InterPro"/>
</dbReference>
<organism evidence="5 6">
    <name type="scientific">Geopseudomonas guangdongensis</name>
    <dbReference type="NCBI Taxonomy" id="1245526"/>
    <lineage>
        <taxon>Bacteria</taxon>
        <taxon>Pseudomonadati</taxon>
        <taxon>Pseudomonadota</taxon>
        <taxon>Gammaproteobacteria</taxon>
        <taxon>Pseudomonadales</taxon>
        <taxon>Pseudomonadaceae</taxon>
        <taxon>Geopseudomonas</taxon>
    </lineage>
</organism>
<evidence type="ECO:0000256" key="3">
    <source>
        <dbReference type="ARBA" id="ARBA00023163"/>
    </source>
</evidence>
<dbReference type="InterPro" id="IPR011991">
    <property type="entry name" value="ArsR-like_HTH"/>
</dbReference>
<dbReference type="EMBL" id="LT629780">
    <property type="protein sequence ID" value="SDU05216.1"/>
    <property type="molecule type" value="Genomic_DNA"/>
</dbReference>
<keyword evidence="3" id="KW-0804">Transcription</keyword>
<dbReference type="Gene3D" id="1.10.10.10">
    <property type="entry name" value="Winged helix-like DNA-binding domain superfamily/Winged helix DNA-binding domain"/>
    <property type="match status" value="1"/>
</dbReference>
<dbReference type="PANTHER" id="PTHR43132">
    <property type="entry name" value="ARSENICAL RESISTANCE OPERON REPRESSOR ARSR-RELATED"/>
    <property type="match status" value="1"/>
</dbReference>
<accession>A0A1H2FCU4</accession>
<keyword evidence="2" id="KW-0238">DNA-binding</keyword>
<keyword evidence="1" id="KW-0805">Transcription regulation</keyword>
<dbReference type="AlphaFoldDB" id="A0A1H2FCU4"/>
<dbReference type="PROSITE" id="PS50987">
    <property type="entry name" value="HTH_ARSR_2"/>
    <property type="match status" value="1"/>
</dbReference>
<dbReference type="InterPro" id="IPR001845">
    <property type="entry name" value="HTH_ArsR_DNA-bd_dom"/>
</dbReference>
<reference evidence="6" key="1">
    <citation type="submission" date="2016-10" db="EMBL/GenBank/DDBJ databases">
        <authorList>
            <person name="Varghese N."/>
            <person name="Submissions S."/>
        </authorList>
    </citation>
    <scope>NUCLEOTIDE SEQUENCE [LARGE SCALE GENOMIC DNA]</scope>
    <source>
        <strain evidence="6">CCTCC 2012022</strain>
    </source>
</reference>
<dbReference type="OrthoDB" id="9796124at2"/>
<dbReference type="Pfam" id="PF01022">
    <property type="entry name" value="HTH_5"/>
    <property type="match status" value="1"/>
</dbReference>
<evidence type="ECO:0000259" key="4">
    <source>
        <dbReference type="PROSITE" id="PS50987"/>
    </source>
</evidence>
<proteinExistence type="predicted"/>
<dbReference type="InterPro" id="IPR036388">
    <property type="entry name" value="WH-like_DNA-bd_sf"/>
</dbReference>
<dbReference type="InterPro" id="IPR036390">
    <property type="entry name" value="WH_DNA-bd_sf"/>
</dbReference>
<name>A0A1H2FCU4_9GAMM</name>
<dbReference type="PRINTS" id="PR00778">
    <property type="entry name" value="HTHARSR"/>
</dbReference>
<dbReference type="PANTHER" id="PTHR43132:SF2">
    <property type="entry name" value="ARSENICAL RESISTANCE OPERON REPRESSOR ARSR-RELATED"/>
    <property type="match status" value="1"/>
</dbReference>
<dbReference type="CDD" id="cd00090">
    <property type="entry name" value="HTH_ARSR"/>
    <property type="match status" value="1"/>
</dbReference>
<dbReference type="GO" id="GO:0003677">
    <property type="term" value="F:DNA binding"/>
    <property type="evidence" value="ECO:0007669"/>
    <property type="project" value="UniProtKB-KW"/>
</dbReference>